<dbReference type="EMBL" id="JBBPCC010000014">
    <property type="protein sequence ID" value="MEK8130326.1"/>
    <property type="molecule type" value="Genomic_DNA"/>
</dbReference>
<name>A0ABU9DN82_9BACL</name>
<reference evidence="2 3" key="1">
    <citation type="submission" date="2024-04" db="EMBL/GenBank/DDBJ databases">
        <title>draft genome sequnece of Paenibacillus filicis.</title>
        <authorList>
            <person name="Kim D.-U."/>
        </authorList>
    </citation>
    <scope>NUCLEOTIDE SEQUENCE [LARGE SCALE GENOMIC DNA]</scope>
    <source>
        <strain evidence="2 3">KACC14197</strain>
    </source>
</reference>
<evidence type="ECO:0000313" key="2">
    <source>
        <dbReference type="EMBL" id="MEK8130326.1"/>
    </source>
</evidence>
<accession>A0ABU9DN82</accession>
<dbReference type="Proteomes" id="UP001469365">
    <property type="component" value="Unassembled WGS sequence"/>
</dbReference>
<dbReference type="Pfam" id="PF06889">
    <property type="entry name" value="DUF1266"/>
    <property type="match status" value="1"/>
</dbReference>
<evidence type="ECO:0000259" key="1">
    <source>
        <dbReference type="Pfam" id="PF06889"/>
    </source>
</evidence>
<organism evidence="2 3">
    <name type="scientific">Paenibacillus filicis</name>
    <dbReference type="NCBI Taxonomy" id="669464"/>
    <lineage>
        <taxon>Bacteria</taxon>
        <taxon>Bacillati</taxon>
        <taxon>Bacillota</taxon>
        <taxon>Bacilli</taxon>
        <taxon>Bacillales</taxon>
        <taxon>Paenibacillaceae</taxon>
        <taxon>Paenibacillus</taxon>
    </lineage>
</organism>
<comment type="caution">
    <text evidence="2">The sequence shown here is derived from an EMBL/GenBank/DDBJ whole genome shotgun (WGS) entry which is preliminary data.</text>
</comment>
<keyword evidence="3" id="KW-1185">Reference proteome</keyword>
<dbReference type="InterPro" id="IPR009677">
    <property type="entry name" value="DUF1266"/>
</dbReference>
<proteinExistence type="predicted"/>
<dbReference type="RefSeq" id="WP_341417458.1">
    <property type="nucleotide sequence ID" value="NZ_JBBPCC010000014.1"/>
</dbReference>
<protein>
    <submittedName>
        <fullName evidence="2">DUF1266 domain-containing protein</fullName>
    </submittedName>
</protein>
<sequence>MKKPIKDAESLKRELEGFSSTGYRNSFDHWTRILSSSSEAERARYMQSLPEGQELTTELLCIHHYLSRLPAGGIAALDYAWGSCLCQAGLALRYLTREEHDAYLLHFALSAQRAYANWSEYVIGYAAGLQYMNRDFSFSYTQEHKVVLTQLLTSRHSPFQKVSWNLKLG</sequence>
<feature type="domain" description="DUF1266" evidence="1">
    <location>
        <begin position="5"/>
        <end position="164"/>
    </location>
</feature>
<evidence type="ECO:0000313" key="3">
    <source>
        <dbReference type="Proteomes" id="UP001469365"/>
    </source>
</evidence>
<gene>
    <name evidence="2" type="ORF">WMW72_20685</name>
</gene>